<accession>A0A1R3GLV7</accession>
<dbReference type="Proteomes" id="UP000188268">
    <property type="component" value="Unassembled WGS sequence"/>
</dbReference>
<evidence type="ECO:0000256" key="1">
    <source>
        <dbReference type="SAM" id="MobiDB-lite"/>
    </source>
</evidence>
<evidence type="ECO:0000313" key="3">
    <source>
        <dbReference type="Proteomes" id="UP000188268"/>
    </source>
</evidence>
<proteinExistence type="predicted"/>
<sequence>MAHIANVKKRHSLGNGPLGQEHGLVKTRQTMEAIRVYQLI</sequence>
<reference evidence="2 3" key="1">
    <citation type="submission" date="2013-09" db="EMBL/GenBank/DDBJ databases">
        <title>Corchorus capsularis genome sequencing.</title>
        <authorList>
            <person name="Alam M."/>
            <person name="Haque M.S."/>
            <person name="Islam M.S."/>
            <person name="Emdad E.M."/>
            <person name="Islam M.M."/>
            <person name="Ahmed B."/>
            <person name="Halim A."/>
            <person name="Hossen Q.M.M."/>
            <person name="Hossain M.Z."/>
            <person name="Ahmed R."/>
            <person name="Khan M.M."/>
            <person name="Islam R."/>
            <person name="Rashid M.M."/>
            <person name="Khan S.A."/>
            <person name="Rahman M.S."/>
            <person name="Alam M."/>
        </authorList>
    </citation>
    <scope>NUCLEOTIDE SEQUENCE [LARGE SCALE GENOMIC DNA]</scope>
    <source>
        <strain evidence="3">cv. CVL-1</strain>
        <tissue evidence="2">Whole seedling</tissue>
    </source>
</reference>
<gene>
    <name evidence="2" type="ORF">CCACVL1_25151</name>
</gene>
<dbReference type="Gramene" id="OMO59027">
    <property type="protein sequence ID" value="OMO59027"/>
    <property type="gene ID" value="CCACVL1_25151"/>
</dbReference>
<dbReference type="AlphaFoldDB" id="A0A1R3GLV7"/>
<name>A0A1R3GLV7_COCAP</name>
<dbReference type="EMBL" id="AWWV01014042">
    <property type="protein sequence ID" value="OMO59027.1"/>
    <property type="molecule type" value="Genomic_DNA"/>
</dbReference>
<feature type="compositionally biased region" description="Basic residues" evidence="1">
    <location>
        <begin position="1"/>
        <end position="12"/>
    </location>
</feature>
<protein>
    <submittedName>
        <fullName evidence="2">Uncharacterized protein</fullName>
    </submittedName>
</protein>
<keyword evidence="3" id="KW-1185">Reference proteome</keyword>
<organism evidence="2 3">
    <name type="scientific">Corchorus capsularis</name>
    <name type="common">Jute</name>
    <dbReference type="NCBI Taxonomy" id="210143"/>
    <lineage>
        <taxon>Eukaryota</taxon>
        <taxon>Viridiplantae</taxon>
        <taxon>Streptophyta</taxon>
        <taxon>Embryophyta</taxon>
        <taxon>Tracheophyta</taxon>
        <taxon>Spermatophyta</taxon>
        <taxon>Magnoliopsida</taxon>
        <taxon>eudicotyledons</taxon>
        <taxon>Gunneridae</taxon>
        <taxon>Pentapetalae</taxon>
        <taxon>rosids</taxon>
        <taxon>malvids</taxon>
        <taxon>Malvales</taxon>
        <taxon>Malvaceae</taxon>
        <taxon>Grewioideae</taxon>
        <taxon>Apeibeae</taxon>
        <taxon>Corchorus</taxon>
    </lineage>
</organism>
<comment type="caution">
    <text evidence="2">The sequence shown here is derived from an EMBL/GenBank/DDBJ whole genome shotgun (WGS) entry which is preliminary data.</text>
</comment>
<feature type="region of interest" description="Disordered" evidence="1">
    <location>
        <begin position="1"/>
        <end position="24"/>
    </location>
</feature>
<evidence type="ECO:0000313" key="2">
    <source>
        <dbReference type="EMBL" id="OMO59027.1"/>
    </source>
</evidence>